<evidence type="ECO:0000313" key="4">
    <source>
        <dbReference type="Proteomes" id="UP000318626"/>
    </source>
</evidence>
<accession>A0A518CBY9</accession>
<evidence type="ECO:0000313" key="3">
    <source>
        <dbReference type="EMBL" id="QDU76742.1"/>
    </source>
</evidence>
<proteinExistence type="predicted"/>
<dbReference type="RefSeq" id="WP_144975094.1">
    <property type="nucleotide sequence ID" value="NZ_CP036289.1"/>
</dbReference>
<feature type="compositionally biased region" description="Basic residues" evidence="1">
    <location>
        <begin position="10"/>
        <end position="26"/>
    </location>
</feature>
<organism evidence="3 4">
    <name type="scientific">Bremerella volcania</name>
    <dbReference type="NCBI Taxonomy" id="2527984"/>
    <lineage>
        <taxon>Bacteria</taxon>
        <taxon>Pseudomonadati</taxon>
        <taxon>Planctomycetota</taxon>
        <taxon>Planctomycetia</taxon>
        <taxon>Pirellulales</taxon>
        <taxon>Pirellulaceae</taxon>
        <taxon>Bremerella</taxon>
    </lineage>
</organism>
<dbReference type="InterPro" id="IPR002818">
    <property type="entry name" value="DJ-1/PfpI"/>
</dbReference>
<dbReference type="AlphaFoldDB" id="A0A518CBY9"/>
<dbReference type="Pfam" id="PF01965">
    <property type="entry name" value="DJ-1_PfpI"/>
    <property type="match status" value="1"/>
</dbReference>
<dbReference type="EMBL" id="CP036289">
    <property type="protein sequence ID" value="QDU76742.1"/>
    <property type="molecule type" value="Genomic_DNA"/>
</dbReference>
<feature type="domain" description="DJ-1/PfpI" evidence="2">
    <location>
        <begin position="354"/>
        <end position="463"/>
    </location>
</feature>
<dbReference type="GO" id="GO:0005737">
    <property type="term" value="C:cytoplasm"/>
    <property type="evidence" value="ECO:0007669"/>
    <property type="project" value="TreeGrafter"/>
</dbReference>
<dbReference type="SUPFAM" id="SSF52317">
    <property type="entry name" value="Class I glutamine amidotransferase-like"/>
    <property type="match status" value="1"/>
</dbReference>
<dbReference type="PANTHER" id="PTHR48094">
    <property type="entry name" value="PROTEIN/NUCLEIC ACID DEGLYCASE DJ-1-RELATED"/>
    <property type="match status" value="1"/>
</dbReference>
<protein>
    <submittedName>
        <fullName evidence="3">DJ-1/PfpI family protein</fullName>
    </submittedName>
</protein>
<dbReference type="InterPro" id="IPR029062">
    <property type="entry name" value="Class_I_gatase-like"/>
</dbReference>
<dbReference type="KEGG" id="bvo:Pan97_37990"/>
<gene>
    <name evidence="3" type="ORF">Pan97_37990</name>
</gene>
<dbReference type="OrthoDB" id="9792664at2"/>
<keyword evidence="4" id="KW-1185">Reference proteome</keyword>
<feature type="region of interest" description="Disordered" evidence="1">
    <location>
        <begin position="1"/>
        <end position="31"/>
    </location>
</feature>
<sequence length="481" mass="52285">MSRLNLFTTKKPRKKASSNRKSRRLGRNLQSLEDRRMMAGDVATAELMPLESEYFETSTLDPAAQANWTLDPIADLVANSGQPLETMLTVSGDVETEALFFSASIVSTIEQQLDAQYDLVESDDYHTNCLGNNERWIRSANGGWFYVMPSGEFYQWQGSFAKSTLLADFDSSHYDNPDLIAEPESIDASVHVEGDILVITPDADYTGSFQVEIDATDGTHSASQTVMVAVAESIPEETDTPDETPTANEPLPVLMVIANQDFYYQEYGDTRQSLEAQGLEVVVAATTTEVARPHANSGQGADGGLVRPDLALTDVEAEDYSAIVFVGGWGASSYQYAFEGTYNHGVYNSTEALKSTVNDLINDFVEQDKYVAAICHGVSVLAYARVDGSSLLEGKTVSAWAGSAPSSDQPIYTTRQNIELNGGTMVQSGAVGDPTTVEDDVIVDGRIITAENYDSAAMFGRVIGELVSEPEYVDAVFAEWE</sequence>
<dbReference type="Proteomes" id="UP000318626">
    <property type="component" value="Chromosome"/>
</dbReference>
<name>A0A518CBY9_9BACT</name>
<dbReference type="InterPro" id="IPR050325">
    <property type="entry name" value="Prot/Nucl_acid_deglycase"/>
</dbReference>
<reference evidence="4" key="1">
    <citation type="submission" date="2019-02" db="EMBL/GenBank/DDBJ databases">
        <title>Deep-cultivation of Planctomycetes and their phenomic and genomic characterization uncovers novel biology.</title>
        <authorList>
            <person name="Wiegand S."/>
            <person name="Jogler M."/>
            <person name="Boedeker C."/>
            <person name="Pinto D."/>
            <person name="Vollmers J."/>
            <person name="Rivas-Marin E."/>
            <person name="Kohn T."/>
            <person name="Peeters S.H."/>
            <person name="Heuer A."/>
            <person name="Rast P."/>
            <person name="Oberbeckmann S."/>
            <person name="Bunk B."/>
            <person name="Jeske O."/>
            <person name="Meyerdierks A."/>
            <person name="Storesund J.E."/>
            <person name="Kallscheuer N."/>
            <person name="Luecker S."/>
            <person name="Lage O.M."/>
            <person name="Pohl T."/>
            <person name="Merkel B.J."/>
            <person name="Hornburger P."/>
            <person name="Mueller R.-W."/>
            <person name="Bruemmer F."/>
            <person name="Labrenz M."/>
            <person name="Spormann A.M."/>
            <person name="Op den Camp H."/>
            <person name="Overmann J."/>
            <person name="Amann R."/>
            <person name="Jetten M.S.M."/>
            <person name="Mascher T."/>
            <person name="Medema M.H."/>
            <person name="Devos D.P."/>
            <person name="Kaster A.-K."/>
            <person name="Ovreas L."/>
            <person name="Rohde M."/>
            <person name="Galperin M.Y."/>
            <person name="Jogler C."/>
        </authorList>
    </citation>
    <scope>NUCLEOTIDE SEQUENCE [LARGE SCALE GENOMIC DNA]</scope>
    <source>
        <strain evidence="4">Pan97</strain>
    </source>
</reference>
<dbReference type="Gene3D" id="3.40.50.880">
    <property type="match status" value="1"/>
</dbReference>
<evidence type="ECO:0000259" key="2">
    <source>
        <dbReference type="Pfam" id="PF01965"/>
    </source>
</evidence>
<evidence type="ECO:0000256" key="1">
    <source>
        <dbReference type="SAM" id="MobiDB-lite"/>
    </source>
</evidence>